<evidence type="ECO:0000256" key="3">
    <source>
        <dbReference type="ARBA" id="ARBA00022448"/>
    </source>
</evidence>
<evidence type="ECO:0000313" key="10">
    <source>
        <dbReference type="EMBL" id="RJG09775.1"/>
    </source>
</evidence>
<evidence type="ECO:0000256" key="2">
    <source>
        <dbReference type="ARBA" id="ARBA00005697"/>
    </source>
</evidence>
<comment type="similarity">
    <text evidence="2 8">Belongs to the nucleobase:cation symporter-2 (NCS2) (TC 2.A.40) family. Azg-like subfamily.</text>
</comment>
<feature type="transmembrane region" description="Helical" evidence="9">
    <location>
        <begin position="336"/>
        <end position="355"/>
    </location>
</feature>
<feature type="transmembrane region" description="Helical" evidence="9">
    <location>
        <begin position="208"/>
        <end position="226"/>
    </location>
</feature>
<dbReference type="RefSeq" id="WP_119955468.1">
    <property type="nucleotide sequence ID" value="NZ_QYUR01000006.1"/>
</dbReference>
<evidence type="ECO:0000256" key="8">
    <source>
        <dbReference type="PIRNR" id="PIRNR005353"/>
    </source>
</evidence>
<feature type="transmembrane region" description="Helical" evidence="9">
    <location>
        <begin position="246"/>
        <end position="268"/>
    </location>
</feature>
<dbReference type="OrthoDB" id="9808458at2"/>
<feature type="transmembrane region" description="Helical" evidence="9">
    <location>
        <begin position="66"/>
        <end position="87"/>
    </location>
</feature>
<accession>A0A418XB89</accession>
<protein>
    <submittedName>
        <fullName evidence="10">NCS2 family permease</fullName>
    </submittedName>
</protein>
<dbReference type="PANTHER" id="PTHR43337">
    <property type="entry name" value="XANTHINE/URACIL PERMEASE C887.17-RELATED"/>
    <property type="match status" value="1"/>
</dbReference>
<feature type="transmembrane region" description="Helical" evidence="9">
    <location>
        <begin position="37"/>
        <end position="54"/>
    </location>
</feature>
<keyword evidence="11" id="KW-1185">Reference proteome</keyword>
<feature type="transmembrane region" description="Helical" evidence="9">
    <location>
        <begin position="361"/>
        <end position="381"/>
    </location>
</feature>
<dbReference type="Proteomes" id="UP000284021">
    <property type="component" value="Unassembled WGS sequence"/>
</dbReference>
<keyword evidence="4 8" id="KW-1003">Cell membrane</keyword>
<dbReference type="PIRSF" id="PIRSF005353">
    <property type="entry name" value="PbuG"/>
    <property type="match status" value="1"/>
</dbReference>
<evidence type="ECO:0000256" key="5">
    <source>
        <dbReference type="ARBA" id="ARBA00022692"/>
    </source>
</evidence>
<evidence type="ECO:0000256" key="6">
    <source>
        <dbReference type="ARBA" id="ARBA00022989"/>
    </source>
</evidence>
<dbReference type="Pfam" id="PF00860">
    <property type="entry name" value="Xan_ur_permease"/>
    <property type="match status" value="1"/>
</dbReference>
<feature type="transmembrane region" description="Helical" evidence="9">
    <location>
        <begin position="185"/>
        <end position="203"/>
    </location>
</feature>
<comment type="subcellular location">
    <subcellularLocation>
        <location evidence="1 8">Cell membrane</location>
        <topology evidence="1 8">Multi-pass membrane protein</topology>
    </subcellularLocation>
</comment>
<proteinExistence type="inferred from homology"/>
<name>A0A418XB89_9PSED</name>
<dbReference type="InterPro" id="IPR026033">
    <property type="entry name" value="Azg-like_bact_archaea"/>
</dbReference>
<keyword evidence="3 8" id="KW-0813">Transport</keyword>
<dbReference type="GO" id="GO:0005886">
    <property type="term" value="C:plasma membrane"/>
    <property type="evidence" value="ECO:0007669"/>
    <property type="project" value="UniProtKB-SubCell"/>
</dbReference>
<keyword evidence="7 8" id="KW-0472">Membrane</keyword>
<dbReference type="InterPro" id="IPR006043">
    <property type="entry name" value="NCS2"/>
</dbReference>
<comment type="caution">
    <text evidence="10">The sequence shown here is derived from an EMBL/GenBank/DDBJ whole genome shotgun (WGS) entry which is preliminary data.</text>
</comment>
<feature type="transmembrane region" description="Helical" evidence="9">
    <location>
        <begin position="393"/>
        <end position="417"/>
    </location>
</feature>
<organism evidence="10 11">
    <name type="scientific">Pseudomonas cavernicola</name>
    <dbReference type="NCBI Taxonomy" id="2320866"/>
    <lineage>
        <taxon>Bacteria</taxon>
        <taxon>Pseudomonadati</taxon>
        <taxon>Pseudomonadota</taxon>
        <taxon>Gammaproteobacteria</taxon>
        <taxon>Pseudomonadales</taxon>
        <taxon>Pseudomonadaceae</taxon>
        <taxon>Pseudomonas</taxon>
    </lineage>
</organism>
<feature type="transmembrane region" description="Helical" evidence="9">
    <location>
        <begin position="113"/>
        <end position="137"/>
    </location>
</feature>
<evidence type="ECO:0000256" key="1">
    <source>
        <dbReference type="ARBA" id="ARBA00004651"/>
    </source>
</evidence>
<feature type="transmembrane region" description="Helical" evidence="9">
    <location>
        <begin position="149"/>
        <end position="173"/>
    </location>
</feature>
<evidence type="ECO:0000256" key="9">
    <source>
        <dbReference type="SAM" id="Phobius"/>
    </source>
</evidence>
<evidence type="ECO:0000256" key="7">
    <source>
        <dbReference type="ARBA" id="ARBA00023136"/>
    </source>
</evidence>
<feature type="transmembrane region" description="Helical" evidence="9">
    <location>
        <begin position="429"/>
        <end position="446"/>
    </location>
</feature>
<keyword evidence="5 8" id="KW-0812">Transmembrane</keyword>
<dbReference type="AlphaFoldDB" id="A0A418XB89"/>
<dbReference type="EMBL" id="QYUR01000006">
    <property type="protein sequence ID" value="RJG09775.1"/>
    <property type="molecule type" value="Genomic_DNA"/>
</dbReference>
<dbReference type="PANTHER" id="PTHR43337:SF1">
    <property type="entry name" value="XANTHINE_URACIL PERMEASE C887.17-RELATED"/>
    <property type="match status" value="1"/>
</dbReference>
<reference evidence="10 11" key="1">
    <citation type="submission" date="2018-09" db="EMBL/GenBank/DDBJ databases">
        <authorList>
            <person name="Zhu H."/>
        </authorList>
    </citation>
    <scope>NUCLEOTIDE SEQUENCE [LARGE SCALE GENOMIC DNA]</scope>
    <source>
        <strain evidence="10 11">K1S02-6</strain>
    </source>
</reference>
<dbReference type="InterPro" id="IPR045018">
    <property type="entry name" value="Azg-like"/>
</dbReference>
<keyword evidence="6 8" id="KW-1133">Transmembrane helix</keyword>
<dbReference type="GO" id="GO:0015207">
    <property type="term" value="F:adenine transmembrane transporter activity"/>
    <property type="evidence" value="ECO:0007669"/>
    <property type="project" value="TreeGrafter"/>
</dbReference>
<gene>
    <name evidence="10" type="ORF">D3879_17060</name>
</gene>
<sequence>MESTKQEQIYAANPASPGLLERLFKLSLHRTTVKTELAAGLTTFITMAYIIFVNPNIMADAGIDHGAAFVATCIAAAFGCFLMGLYANWPVGLAPGMGLNAFFTYTVVGTMGYSWQIALGAVFLSGILFMILTFSRIREWLLNSIPSSLRFAMGAGVGLFLGLIGLKTAGIVVASPATLIKLGDLTSAGPLLAAICFLMIAVLEYHRVFGGILISILTVTLAGWGLGLVEFGGIFSMPPSIAPTWLAMDISGALNVGMISVILAFLFVHMFDTAGTLMGVAQRAKLVDDNGHIENLSKAMKADSTSSAFGALVGCPPVTSYVESAAGVAAGGRTGLTAVTVGVLFIAAMFFAPLAGMIPAYATAGALIYVAMLMMSGMAHIDWEDHTNTIPAIITVVMMPLTFSVTDGLALGFITFVALKLFTGKHKEISVSLYALAAICLAKFIFL</sequence>
<evidence type="ECO:0000313" key="11">
    <source>
        <dbReference type="Proteomes" id="UP000284021"/>
    </source>
</evidence>
<evidence type="ECO:0000256" key="4">
    <source>
        <dbReference type="ARBA" id="ARBA00022475"/>
    </source>
</evidence>